<sequence length="103" mass="12224">MIPIKQFPYLYLCSTIETFHPIVFKLAFISIRVCEFMYVFLFASIFLFKTVIVQIISPHPQILHVHTITLLDYLSLSNQSFYLVYLFVPNMFISLTTTFFFFC</sequence>
<name>A0A061ERL2_THECC</name>
<evidence type="ECO:0000256" key="1">
    <source>
        <dbReference type="SAM" id="Phobius"/>
    </source>
</evidence>
<dbReference type="Gramene" id="EOY07293">
    <property type="protein sequence ID" value="EOY07293"/>
    <property type="gene ID" value="TCM_021762"/>
</dbReference>
<gene>
    <name evidence="2" type="ORF">TCM_021762</name>
</gene>
<accession>A0A061ERL2</accession>
<dbReference type="HOGENOM" id="CLU_2268710_0_0_1"/>
<proteinExistence type="predicted"/>
<keyword evidence="1" id="KW-0812">Transmembrane</keyword>
<protein>
    <submittedName>
        <fullName evidence="2">Uncharacterized protein</fullName>
    </submittedName>
</protein>
<organism evidence="2 3">
    <name type="scientific">Theobroma cacao</name>
    <name type="common">Cacao</name>
    <name type="synonym">Cocoa</name>
    <dbReference type="NCBI Taxonomy" id="3641"/>
    <lineage>
        <taxon>Eukaryota</taxon>
        <taxon>Viridiplantae</taxon>
        <taxon>Streptophyta</taxon>
        <taxon>Embryophyta</taxon>
        <taxon>Tracheophyta</taxon>
        <taxon>Spermatophyta</taxon>
        <taxon>Magnoliopsida</taxon>
        <taxon>eudicotyledons</taxon>
        <taxon>Gunneridae</taxon>
        <taxon>Pentapetalae</taxon>
        <taxon>rosids</taxon>
        <taxon>malvids</taxon>
        <taxon>Malvales</taxon>
        <taxon>Malvaceae</taxon>
        <taxon>Byttnerioideae</taxon>
        <taxon>Theobroma</taxon>
    </lineage>
</organism>
<dbReference type="EMBL" id="CM001883">
    <property type="protein sequence ID" value="EOY07293.1"/>
    <property type="molecule type" value="Genomic_DNA"/>
</dbReference>
<feature type="transmembrane region" description="Helical" evidence="1">
    <location>
        <begin position="82"/>
        <end position="102"/>
    </location>
</feature>
<feature type="transmembrane region" description="Helical" evidence="1">
    <location>
        <begin position="6"/>
        <end position="24"/>
    </location>
</feature>
<dbReference type="AlphaFoldDB" id="A0A061ERL2"/>
<dbReference type="Proteomes" id="UP000026915">
    <property type="component" value="Chromosome 5"/>
</dbReference>
<feature type="transmembrane region" description="Helical" evidence="1">
    <location>
        <begin position="36"/>
        <end position="56"/>
    </location>
</feature>
<keyword evidence="1" id="KW-0472">Membrane</keyword>
<evidence type="ECO:0000313" key="2">
    <source>
        <dbReference type="EMBL" id="EOY07293.1"/>
    </source>
</evidence>
<keyword evidence="1" id="KW-1133">Transmembrane helix</keyword>
<reference evidence="2 3" key="1">
    <citation type="journal article" date="2013" name="Genome Biol.">
        <title>The genome sequence of the most widely cultivated cacao type and its use to identify candidate genes regulating pod color.</title>
        <authorList>
            <person name="Motamayor J.C."/>
            <person name="Mockaitis K."/>
            <person name="Schmutz J."/>
            <person name="Haiminen N."/>
            <person name="Iii D.L."/>
            <person name="Cornejo O."/>
            <person name="Findley S.D."/>
            <person name="Zheng P."/>
            <person name="Utro F."/>
            <person name="Royaert S."/>
            <person name="Saski C."/>
            <person name="Jenkins J."/>
            <person name="Podicheti R."/>
            <person name="Zhao M."/>
            <person name="Scheffler B.E."/>
            <person name="Stack J.C."/>
            <person name="Feltus F.A."/>
            <person name="Mustiga G.M."/>
            <person name="Amores F."/>
            <person name="Phillips W."/>
            <person name="Marelli J.P."/>
            <person name="May G.D."/>
            <person name="Shapiro H."/>
            <person name="Ma J."/>
            <person name="Bustamante C.D."/>
            <person name="Schnell R.J."/>
            <person name="Main D."/>
            <person name="Gilbert D."/>
            <person name="Parida L."/>
            <person name="Kuhn D.N."/>
        </authorList>
    </citation>
    <scope>NUCLEOTIDE SEQUENCE [LARGE SCALE GENOMIC DNA]</scope>
    <source>
        <strain evidence="3">cv. Matina 1-6</strain>
    </source>
</reference>
<dbReference type="InParanoid" id="A0A061ERL2"/>
<evidence type="ECO:0000313" key="3">
    <source>
        <dbReference type="Proteomes" id="UP000026915"/>
    </source>
</evidence>
<keyword evidence="3" id="KW-1185">Reference proteome</keyword>